<dbReference type="RefSeq" id="WP_247974673.1">
    <property type="nucleotide sequence ID" value="NZ_CP095848.1"/>
</dbReference>
<reference evidence="1 2" key="1">
    <citation type="submission" date="2022-04" db="EMBL/GenBank/DDBJ databases">
        <title>Hymenobacter sp. isolated from the air.</title>
        <authorList>
            <person name="Won M."/>
            <person name="Lee C.-M."/>
            <person name="Woen H.-Y."/>
            <person name="Kwon S.-W."/>
        </authorList>
    </citation>
    <scope>NUCLEOTIDE SEQUENCE [LARGE SCALE GENOMIC DNA]</scope>
    <source>
        <strain evidence="2">5516 S-25</strain>
    </source>
</reference>
<accession>A0ABY4J9T7</accession>
<evidence type="ECO:0008006" key="3">
    <source>
        <dbReference type="Google" id="ProtNLM"/>
    </source>
</evidence>
<organism evidence="1 2">
    <name type="scientific">Hymenobacter sublimis</name>
    <dbReference type="NCBI Taxonomy" id="2933777"/>
    <lineage>
        <taxon>Bacteria</taxon>
        <taxon>Pseudomonadati</taxon>
        <taxon>Bacteroidota</taxon>
        <taxon>Cytophagia</taxon>
        <taxon>Cytophagales</taxon>
        <taxon>Hymenobacteraceae</taxon>
        <taxon>Hymenobacter</taxon>
    </lineage>
</organism>
<keyword evidence="2" id="KW-1185">Reference proteome</keyword>
<dbReference type="Proteomes" id="UP000829647">
    <property type="component" value="Chromosome"/>
</dbReference>
<proteinExistence type="predicted"/>
<evidence type="ECO:0000313" key="1">
    <source>
        <dbReference type="EMBL" id="UPL48164.1"/>
    </source>
</evidence>
<protein>
    <recommendedName>
        <fullName evidence="3">STAS/SEC14 domain-containing protein</fullName>
    </recommendedName>
</protein>
<sequence length="137" mass="15676">MPAASTLHFENVAGRLTVHPAGFVVVTWHKGTRRLDDFKAVLNHLDQLLRLHRLSKLLADQRELTPFTEAERTWVVTEWLPQAVGNGPYRYAAVLLPLDVFARLASKSVMSESQEKFLAYQFCETEAEATKWLLLQR</sequence>
<dbReference type="EMBL" id="CP095848">
    <property type="protein sequence ID" value="UPL48164.1"/>
    <property type="molecule type" value="Genomic_DNA"/>
</dbReference>
<name>A0ABY4J9T7_9BACT</name>
<gene>
    <name evidence="1" type="ORF">MWH26_13315</name>
</gene>
<evidence type="ECO:0000313" key="2">
    <source>
        <dbReference type="Proteomes" id="UP000829647"/>
    </source>
</evidence>